<protein>
    <submittedName>
        <fullName evidence="2">Putative ABC transporter solute-binding protein</fullName>
    </submittedName>
</protein>
<dbReference type="STRING" id="314230.DSM3645_01911"/>
<dbReference type="AlphaFoldDB" id="A4A0L7"/>
<evidence type="ECO:0000313" key="3">
    <source>
        <dbReference type="Proteomes" id="UP000004358"/>
    </source>
</evidence>
<reference evidence="2 3" key="1">
    <citation type="submission" date="2006-02" db="EMBL/GenBank/DDBJ databases">
        <authorList>
            <person name="Amann R."/>
            <person name="Ferriera S."/>
            <person name="Johnson J."/>
            <person name="Kravitz S."/>
            <person name="Halpern A."/>
            <person name="Remington K."/>
            <person name="Beeson K."/>
            <person name="Tran B."/>
            <person name="Rogers Y.-H."/>
            <person name="Friedman R."/>
            <person name="Venter J.C."/>
        </authorList>
    </citation>
    <scope>NUCLEOTIDE SEQUENCE [LARGE SCALE GENOMIC DNA]</scope>
    <source>
        <strain evidence="2 3">DSM 3645</strain>
    </source>
</reference>
<evidence type="ECO:0000313" key="2">
    <source>
        <dbReference type="EMBL" id="EAQ77683.1"/>
    </source>
</evidence>
<dbReference type="PANTHER" id="PTHR43649:SF12">
    <property type="entry name" value="DIACETYLCHITOBIOSE BINDING PROTEIN DASA"/>
    <property type="match status" value="1"/>
</dbReference>
<sequence>MSRFCSFALLLVTLVCSLGCPQAKPPVVEEKRPSGPFKLLVLDDPPLAEAIEREWKAREERPLELSQATTADLLKEDKIGADAVIYPPALLGEMMRREWIETLPDSLLNNEALEVDDIFPAVRQSELQWKGAAVAVPFGSPTLVLMFRPEVLEELELTLPETWGEYQACVERIAGSRFCTGDEKTFDSPTLEPLASDWRGKLLLARSAAYAKNPSNYAVLFGLASGEAMIGQPSFVKGAEDLRRIAATIPAELQSLTPAEVGEQFLAGKSALAIGWLPHKSDASQGKLDFTPDFAPIPGAVAYWNQLTESWEQRRGDRPATVPLLTVGGRIGSVSKSSPSLRDAALGLILLSALESATQVSPASEATMVYRNGNLAGVSQWVDSRVSSETANAYGEAMAIELSSNEAISFNLPGVDQYLQVLNTSMGAILNDQADPQPTLEKAAQDWDAITDKLGRKAQIKANAASLGIR</sequence>
<dbReference type="Gene3D" id="3.40.190.10">
    <property type="entry name" value="Periplasmic binding protein-like II"/>
    <property type="match status" value="1"/>
</dbReference>
<name>A4A0L7_9BACT</name>
<dbReference type="HOGENOM" id="CLU_580971_0_0_0"/>
<gene>
    <name evidence="2" type="ORF">DSM3645_01911</name>
</gene>
<accession>A4A0L7</accession>
<evidence type="ECO:0000256" key="1">
    <source>
        <dbReference type="SAM" id="SignalP"/>
    </source>
</evidence>
<dbReference type="EMBL" id="AANZ01000029">
    <property type="protein sequence ID" value="EAQ77683.1"/>
    <property type="molecule type" value="Genomic_DNA"/>
</dbReference>
<dbReference type="SUPFAM" id="SSF53850">
    <property type="entry name" value="Periplasmic binding protein-like II"/>
    <property type="match status" value="1"/>
</dbReference>
<proteinExistence type="predicted"/>
<feature type="chain" id="PRO_5002664242" evidence="1">
    <location>
        <begin position="24"/>
        <end position="470"/>
    </location>
</feature>
<dbReference type="Proteomes" id="UP000004358">
    <property type="component" value="Unassembled WGS sequence"/>
</dbReference>
<organism evidence="2 3">
    <name type="scientific">Blastopirellula marina DSM 3645</name>
    <dbReference type="NCBI Taxonomy" id="314230"/>
    <lineage>
        <taxon>Bacteria</taxon>
        <taxon>Pseudomonadati</taxon>
        <taxon>Planctomycetota</taxon>
        <taxon>Planctomycetia</taxon>
        <taxon>Pirellulales</taxon>
        <taxon>Pirellulaceae</taxon>
        <taxon>Blastopirellula</taxon>
    </lineage>
</organism>
<comment type="caution">
    <text evidence="2">The sequence shown here is derived from an EMBL/GenBank/DDBJ whole genome shotgun (WGS) entry which is preliminary data.</text>
</comment>
<dbReference type="InterPro" id="IPR050490">
    <property type="entry name" value="Bact_solute-bd_prot1"/>
</dbReference>
<keyword evidence="1" id="KW-0732">Signal</keyword>
<feature type="signal peptide" evidence="1">
    <location>
        <begin position="1"/>
        <end position="23"/>
    </location>
</feature>
<dbReference type="eggNOG" id="COG1653">
    <property type="taxonomic scope" value="Bacteria"/>
</dbReference>
<dbReference type="PANTHER" id="PTHR43649">
    <property type="entry name" value="ARABINOSE-BINDING PROTEIN-RELATED"/>
    <property type="match status" value="1"/>
</dbReference>
<dbReference type="RefSeq" id="WP_002653978.1">
    <property type="nucleotide sequence ID" value="NZ_CH672377.1"/>
</dbReference>